<proteinExistence type="predicted"/>
<sequence>MEDQQSAKENEDQRNQSAEEWLGGSPAPVPMPAAWTEPVESGTPMWRHGYGFDADQGASYPSPGLPGQVPDELFYGEPAPGEMGYGACRQMYGPPAGTPGAPGAPWAPYGTAGMLPGILPPLVESVLPGQVSPGGPGAPMPGQPGYVPGAPGVPPGMPGGPGGYPGLPGTGYPGAAGYPGGGAPIGGVPIPPVIPGLPSGVPGMPGTPGAGVPSAGVPGVGAPWMPGVGALGIPGMPGGGMMPGMPGGPGMGMPGAPGVGMPPGGPGAGTSGMSGTGGPSPDGWGFPPLETGWVPREPLGYLEQYPVPGAQPEELRAYDPPALPGYTSGGADTTEGGREEESP</sequence>
<dbReference type="Proteomes" id="UP000502196">
    <property type="component" value="Chromosome"/>
</dbReference>
<organism evidence="2 3">
    <name type="scientific">Kyrpidia spormannii</name>
    <dbReference type="NCBI Taxonomy" id="2055160"/>
    <lineage>
        <taxon>Bacteria</taxon>
        <taxon>Bacillati</taxon>
        <taxon>Bacillota</taxon>
        <taxon>Bacilli</taxon>
        <taxon>Bacillales</taxon>
        <taxon>Alicyclobacillaceae</taxon>
        <taxon>Kyrpidia</taxon>
    </lineage>
</organism>
<evidence type="ECO:0000313" key="2">
    <source>
        <dbReference type="EMBL" id="CAB3391491.1"/>
    </source>
</evidence>
<feature type="compositionally biased region" description="Gly residues" evidence="1">
    <location>
        <begin position="253"/>
        <end position="280"/>
    </location>
</feature>
<accession>A0A6F9E4R0</accession>
<feature type="region of interest" description="Disordered" evidence="1">
    <location>
        <begin position="1"/>
        <end position="42"/>
    </location>
</feature>
<protein>
    <submittedName>
        <fullName evidence="2">Uncharacterized protein</fullName>
    </submittedName>
</protein>
<reference evidence="2 3" key="1">
    <citation type="submission" date="2020-04" db="EMBL/GenBank/DDBJ databases">
        <authorList>
            <person name="Hogendoorn C."/>
        </authorList>
    </citation>
    <scope>NUCLEOTIDE SEQUENCE [LARGE SCALE GENOMIC DNA]</scope>
    <source>
        <strain evidence="2">COOX1</strain>
    </source>
</reference>
<gene>
    <name evidence="2" type="ORF">COOX1_0938</name>
</gene>
<dbReference type="AlphaFoldDB" id="A0A6F9E4R0"/>
<name>A0A6F9E4R0_9BACL</name>
<feature type="region of interest" description="Disordered" evidence="1">
    <location>
        <begin position="253"/>
        <end position="343"/>
    </location>
</feature>
<feature type="compositionally biased region" description="Basic and acidic residues" evidence="1">
    <location>
        <begin position="1"/>
        <end position="14"/>
    </location>
</feature>
<dbReference type="RefSeq" id="WP_170085077.1">
    <property type="nucleotide sequence ID" value="NZ_CP047972.1"/>
</dbReference>
<evidence type="ECO:0000256" key="1">
    <source>
        <dbReference type="SAM" id="MobiDB-lite"/>
    </source>
</evidence>
<dbReference type="EMBL" id="LR792683">
    <property type="protein sequence ID" value="CAB3391491.1"/>
    <property type="molecule type" value="Genomic_DNA"/>
</dbReference>
<evidence type="ECO:0000313" key="3">
    <source>
        <dbReference type="Proteomes" id="UP000502196"/>
    </source>
</evidence>